<dbReference type="InterPro" id="IPR012878">
    <property type="entry name" value="Beta-AFase-like_GH127_cat"/>
</dbReference>
<dbReference type="EMBL" id="CP060636">
    <property type="protein sequence ID" value="QNM13422.1"/>
    <property type="molecule type" value="Genomic_DNA"/>
</dbReference>
<evidence type="ECO:0000259" key="2">
    <source>
        <dbReference type="Pfam" id="PF20578"/>
    </source>
</evidence>
<dbReference type="AlphaFoldDB" id="A0A7G9GRJ0"/>
<evidence type="ECO:0000313" key="5">
    <source>
        <dbReference type="Proteomes" id="UP000515856"/>
    </source>
</evidence>
<dbReference type="KEGG" id="ehn:H9Q80_05600"/>
<sequence>MDDKNKILEDMESINLGNLNTIEFDLVLPRMGEHGSMISWISSDTRFLKRNGKVIQPRHGMGKRVVTLTGVFELGSYKMTKEYTVTIMEENDSFEVRDLMPIIVHAQVNETFYLPNSAVITTANDLKLSHTIDWEGKEACCFEEPGIYQIRGHLLQSNFPVSAKIIVHRTYQKPLLYKERNCISCEGNVALLPSSFLQAMRRKVDALCEIDDDQMLYNFRMNAQLDLHNAQPMIGWDTVDSKLRGHTTGHYLSALALCYRETKEKKILNKIQYMIEELGKCQDAISHIEGYHEGYLGGIEESQYDALENFAHYPEIWAPYYSLHKILAGLLDCYQYTYIEKAKQIAERLGKWVVNRLSDIDKASLKRMWGIYIAGEYGGMNESLAQLYQLTGDIRFLQTAMKFDNDRLMVPLQQDVDALCWIHVNQHIPQVIGALKIFEGSHQEKYYTIAKRFWDFVVEAHTYTNGSIGEGEIFHEPYAIASMIDDNTGETCASYNMLKLTKELFSYEPKVKYMDYYERCMVNHILATQIQDIPEASTYFFPLEPGSKKSYTDENSCCHGTGLENHFKYSEAIYFANKDDVYINLFVSSVLNFDKQDVSVDMKVKEECPEDIHIKFIGAKKCKLHIRVPYWHRGDILVTINGVLQKTIIEDGYIVMDQLWENTEIHVQYHCSYFIEETPDRSDIISIHYGPYVLAVISQSQEYIQYQIQDIEKQISKQPQELKFYDLVNRVELLPLFQIDQHSYHVYVKKG</sequence>
<dbReference type="PANTHER" id="PTHR31151:SF0">
    <property type="entry name" value="PROLINE-TRNA LIGASE (DUF1680)"/>
    <property type="match status" value="1"/>
</dbReference>
<evidence type="ECO:0000313" key="4">
    <source>
        <dbReference type="EMBL" id="QNM13422.1"/>
    </source>
</evidence>
<dbReference type="InterPro" id="IPR008928">
    <property type="entry name" value="6-hairpin_glycosidase_sf"/>
</dbReference>
<dbReference type="Pfam" id="PF07944">
    <property type="entry name" value="Beta-AFase-like_GH127_cat"/>
    <property type="match status" value="1"/>
</dbReference>
<protein>
    <submittedName>
        <fullName evidence="4">Glycoside hydrolase family 127 protein</fullName>
    </submittedName>
</protein>
<proteinExistence type="predicted"/>
<dbReference type="Pfam" id="PF20578">
    <property type="entry name" value="aBig_2"/>
    <property type="match status" value="1"/>
</dbReference>
<dbReference type="PANTHER" id="PTHR31151">
    <property type="entry name" value="PROLINE-TRNA LIGASE (DUF1680)"/>
    <property type="match status" value="1"/>
</dbReference>
<dbReference type="RefSeq" id="WP_117536607.1">
    <property type="nucleotide sequence ID" value="NZ_CP060636.1"/>
</dbReference>
<feature type="domain" description="Atrophied bacterial Ig" evidence="2">
    <location>
        <begin position="18"/>
        <end position="89"/>
    </location>
</feature>
<evidence type="ECO:0000259" key="3">
    <source>
        <dbReference type="Pfam" id="PF20736"/>
    </source>
</evidence>
<organism evidence="4 5">
    <name type="scientific">[Eubacterium] hominis</name>
    <dbReference type="NCBI Taxonomy" id="2764325"/>
    <lineage>
        <taxon>Bacteria</taxon>
        <taxon>Bacillati</taxon>
        <taxon>Bacillota</taxon>
        <taxon>Erysipelotrichia</taxon>
        <taxon>Erysipelotrichales</taxon>
        <taxon>Erysipelotrichaceae</taxon>
        <taxon>Amedibacillus</taxon>
    </lineage>
</organism>
<evidence type="ECO:0000259" key="1">
    <source>
        <dbReference type="Pfam" id="PF07944"/>
    </source>
</evidence>
<dbReference type="GO" id="GO:0005975">
    <property type="term" value="P:carbohydrate metabolic process"/>
    <property type="evidence" value="ECO:0007669"/>
    <property type="project" value="InterPro"/>
</dbReference>
<accession>A0A7G9GRJ0</accession>
<dbReference type="SUPFAM" id="SSF48208">
    <property type="entry name" value="Six-hairpin glycosidases"/>
    <property type="match status" value="1"/>
</dbReference>
<gene>
    <name evidence="4" type="ORF">H9Q80_05600</name>
</gene>
<dbReference type="InterPro" id="IPR049046">
    <property type="entry name" value="Beta-AFase-like_GH127_middle"/>
</dbReference>
<dbReference type="InterPro" id="IPR046780">
    <property type="entry name" value="aBig_2"/>
</dbReference>
<dbReference type="Proteomes" id="UP000515856">
    <property type="component" value="Chromosome"/>
</dbReference>
<dbReference type="Pfam" id="PF20736">
    <property type="entry name" value="Glyco_hydro127M"/>
    <property type="match status" value="1"/>
</dbReference>
<dbReference type="GO" id="GO:0016787">
    <property type="term" value="F:hydrolase activity"/>
    <property type="evidence" value="ECO:0007669"/>
    <property type="project" value="UniProtKB-KW"/>
</dbReference>
<reference evidence="4 5" key="1">
    <citation type="submission" date="2020-08" db="EMBL/GenBank/DDBJ databases">
        <authorList>
            <person name="Liu C."/>
            <person name="Sun Q."/>
        </authorList>
    </citation>
    <scope>NUCLEOTIDE SEQUENCE [LARGE SCALE GENOMIC DNA]</scope>
    <source>
        <strain evidence="4 5">NSJ-61</strain>
    </source>
</reference>
<feature type="domain" description="Non-reducing end beta-L-arabinofuranosidase-like GH127 catalytic" evidence="1">
    <location>
        <begin position="188"/>
        <end position="571"/>
    </location>
</feature>
<keyword evidence="5" id="KW-1185">Reference proteome</keyword>
<feature type="domain" description="Non-reducing end beta-L-arabinofuranosidase-like GH127 middle" evidence="3">
    <location>
        <begin position="581"/>
        <end position="663"/>
    </location>
</feature>
<name>A0A7G9GRJ0_9FIRM</name>
<keyword evidence="4" id="KW-0378">Hydrolase</keyword>